<feature type="chain" id="PRO_5045169344" evidence="1">
    <location>
        <begin position="22"/>
        <end position="79"/>
    </location>
</feature>
<dbReference type="RefSeq" id="WP_241414342.1">
    <property type="nucleotide sequence ID" value="NZ_JAKZGO010000022.1"/>
</dbReference>
<accession>A0ABS9VG81</accession>
<keyword evidence="1" id="KW-0732">Signal</keyword>
<proteinExistence type="predicted"/>
<reference evidence="2" key="1">
    <citation type="submission" date="2022-03" db="EMBL/GenBank/DDBJ databases">
        <title>De novo assembled genomes of Belliella spp. (Cyclobacteriaceae) strains.</title>
        <authorList>
            <person name="Szabo A."/>
            <person name="Korponai K."/>
            <person name="Felfoldi T."/>
        </authorList>
    </citation>
    <scope>NUCLEOTIDE SEQUENCE</scope>
    <source>
        <strain evidence="2">DSM 111903</strain>
    </source>
</reference>
<name>A0ABS9VG81_9BACT</name>
<dbReference type="Proteomes" id="UP001165430">
    <property type="component" value="Unassembled WGS sequence"/>
</dbReference>
<feature type="signal peptide" evidence="1">
    <location>
        <begin position="1"/>
        <end position="21"/>
    </location>
</feature>
<keyword evidence="3" id="KW-1185">Reference proteome</keyword>
<evidence type="ECO:0000313" key="2">
    <source>
        <dbReference type="EMBL" id="MCH7415456.1"/>
    </source>
</evidence>
<organism evidence="2 3">
    <name type="scientific">Belliella alkalica</name>
    <dbReference type="NCBI Taxonomy" id="1730871"/>
    <lineage>
        <taxon>Bacteria</taxon>
        <taxon>Pseudomonadati</taxon>
        <taxon>Bacteroidota</taxon>
        <taxon>Cytophagia</taxon>
        <taxon>Cytophagales</taxon>
        <taxon>Cyclobacteriaceae</taxon>
        <taxon>Belliella</taxon>
    </lineage>
</organism>
<protein>
    <submittedName>
        <fullName evidence="2">Uncharacterized protein</fullName>
    </submittedName>
</protein>
<comment type="caution">
    <text evidence="2">The sequence shown here is derived from an EMBL/GenBank/DDBJ whole genome shotgun (WGS) entry which is preliminary data.</text>
</comment>
<sequence>MKKIKVLAIILGISLSVVSLSIETSARSIGSTIGGIIDCPLSGKPCSSDADSSQKERCKISVGVSLTPRWSLPSASCSE</sequence>
<evidence type="ECO:0000256" key="1">
    <source>
        <dbReference type="SAM" id="SignalP"/>
    </source>
</evidence>
<gene>
    <name evidence="2" type="ORF">MM213_18290</name>
</gene>
<dbReference type="EMBL" id="JAKZGO010000022">
    <property type="protein sequence ID" value="MCH7415456.1"/>
    <property type="molecule type" value="Genomic_DNA"/>
</dbReference>
<evidence type="ECO:0000313" key="3">
    <source>
        <dbReference type="Proteomes" id="UP001165430"/>
    </source>
</evidence>